<evidence type="ECO:0000256" key="5">
    <source>
        <dbReference type="SAM" id="MobiDB-lite"/>
    </source>
</evidence>
<dbReference type="PANTHER" id="PTHR16146:SF46">
    <property type="entry name" value="INTELECTIN-1A-RELATED"/>
    <property type="match status" value="1"/>
</dbReference>
<evidence type="ECO:0000256" key="2">
    <source>
        <dbReference type="ARBA" id="ARBA00022734"/>
    </source>
</evidence>
<evidence type="ECO:0000256" key="1">
    <source>
        <dbReference type="ARBA" id="ARBA00022723"/>
    </source>
</evidence>
<feature type="domain" description="Fibrinogen C-terminal" evidence="6">
    <location>
        <begin position="43"/>
        <end position="92"/>
    </location>
</feature>
<dbReference type="AlphaFoldDB" id="A0A060YJX1"/>
<keyword evidence="2" id="KW-0430">Lectin</keyword>
<reference evidence="7" key="2">
    <citation type="submission" date="2014-03" db="EMBL/GenBank/DDBJ databases">
        <authorList>
            <person name="Genoscope - CEA"/>
        </authorList>
    </citation>
    <scope>NUCLEOTIDE SEQUENCE</scope>
</reference>
<dbReference type="Gene3D" id="3.90.215.10">
    <property type="entry name" value="Gamma Fibrinogen, chain A, domain 1"/>
    <property type="match status" value="1"/>
</dbReference>
<dbReference type="NCBIfam" id="NF040941">
    <property type="entry name" value="GGGWT_bact"/>
    <property type="match status" value="1"/>
</dbReference>
<dbReference type="EMBL" id="FR912383">
    <property type="protein sequence ID" value="CDQ91857.1"/>
    <property type="molecule type" value="Genomic_DNA"/>
</dbReference>
<keyword evidence="1" id="KW-0479">Metal-binding</keyword>
<dbReference type="Proteomes" id="UP000193380">
    <property type="component" value="Unassembled WGS sequence"/>
</dbReference>
<dbReference type="GO" id="GO:0046872">
    <property type="term" value="F:metal ion binding"/>
    <property type="evidence" value="ECO:0007669"/>
    <property type="project" value="UniProtKB-KW"/>
</dbReference>
<evidence type="ECO:0000313" key="7">
    <source>
        <dbReference type="EMBL" id="CDQ91857.1"/>
    </source>
</evidence>
<dbReference type="STRING" id="8022.A0A060YJX1"/>
<protein>
    <recommendedName>
        <fullName evidence="6">Fibrinogen C-terminal domain-containing protein</fullName>
    </recommendedName>
</protein>
<dbReference type="SUPFAM" id="SSF56496">
    <property type="entry name" value="Fibrinogen C-terminal domain-like"/>
    <property type="match status" value="1"/>
</dbReference>
<dbReference type="InterPro" id="IPR014716">
    <property type="entry name" value="Fibrinogen_a/b/g_C_1"/>
</dbReference>
<dbReference type="InterPro" id="IPR036056">
    <property type="entry name" value="Fibrinogen-like_C"/>
</dbReference>
<evidence type="ECO:0000313" key="8">
    <source>
        <dbReference type="Proteomes" id="UP000193380"/>
    </source>
</evidence>
<reference evidence="7" key="1">
    <citation type="journal article" date="2014" name="Nat. Commun.">
        <title>The rainbow trout genome provides novel insights into evolution after whole-genome duplication in vertebrates.</title>
        <authorList>
            <person name="Berthelot C."/>
            <person name="Brunet F."/>
            <person name="Chalopin D."/>
            <person name="Juanchich A."/>
            <person name="Bernard M."/>
            <person name="Noel B."/>
            <person name="Bento P."/>
            <person name="Da Silva C."/>
            <person name="Labadie K."/>
            <person name="Alberti A."/>
            <person name="Aury J.M."/>
            <person name="Louis A."/>
            <person name="Dehais P."/>
            <person name="Bardou P."/>
            <person name="Montfort J."/>
            <person name="Klopp C."/>
            <person name="Cabau C."/>
            <person name="Gaspin C."/>
            <person name="Thorgaard G.H."/>
            <person name="Boussaha M."/>
            <person name="Quillet E."/>
            <person name="Guyomard R."/>
            <person name="Galiana D."/>
            <person name="Bobe J."/>
            <person name="Volff J.N."/>
            <person name="Genet C."/>
            <person name="Wincker P."/>
            <person name="Jaillon O."/>
            <person name="Roest Crollius H."/>
            <person name="Guiguen Y."/>
        </authorList>
    </citation>
    <scope>NUCLEOTIDE SEQUENCE [LARGE SCALE GENOMIC DNA]</scope>
</reference>
<evidence type="ECO:0000256" key="3">
    <source>
        <dbReference type="ARBA" id="ARBA00022837"/>
    </source>
</evidence>
<name>A0A060YJX1_ONCMY</name>
<dbReference type="InterPro" id="IPR002181">
    <property type="entry name" value="Fibrinogen_a/b/g_C_dom"/>
</dbReference>
<organism evidence="7 8">
    <name type="scientific">Oncorhynchus mykiss</name>
    <name type="common">Rainbow trout</name>
    <name type="synonym">Salmo gairdneri</name>
    <dbReference type="NCBI Taxonomy" id="8022"/>
    <lineage>
        <taxon>Eukaryota</taxon>
        <taxon>Metazoa</taxon>
        <taxon>Chordata</taxon>
        <taxon>Craniata</taxon>
        <taxon>Vertebrata</taxon>
        <taxon>Euteleostomi</taxon>
        <taxon>Actinopterygii</taxon>
        <taxon>Neopterygii</taxon>
        <taxon>Teleostei</taxon>
        <taxon>Protacanthopterygii</taxon>
        <taxon>Salmoniformes</taxon>
        <taxon>Salmonidae</taxon>
        <taxon>Salmoninae</taxon>
        <taxon>Oncorhynchus</taxon>
    </lineage>
</organism>
<feature type="compositionally biased region" description="Basic residues" evidence="5">
    <location>
        <begin position="107"/>
        <end position="123"/>
    </location>
</feature>
<feature type="region of interest" description="Disordered" evidence="5">
    <location>
        <begin position="107"/>
        <end position="130"/>
    </location>
</feature>
<gene>
    <name evidence="7" type="ORF">GSONMT00026885001</name>
</gene>
<proteinExistence type="predicted"/>
<keyword evidence="3" id="KW-0106">Calcium</keyword>
<dbReference type="PANTHER" id="PTHR16146">
    <property type="entry name" value="INTELECTIN"/>
    <property type="match status" value="1"/>
</dbReference>
<evidence type="ECO:0000256" key="4">
    <source>
        <dbReference type="ARBA" id="ARBA00023157"/>
    </source>
</evidence>
<accession>A0A060YJX1</accession>
<dbReference type="PROSITE" id="PS51406">
    <property type="entry name" value="FIBRINOGEN_C_2"/>
    <property type="match status" value="1"/>
</dbReference>
<keyword evidence="4" id="KW-1015">Disulfide bond</keyword>
<dbReference type="PaxDb" id="8022-A0A060YJX1"/>
<dbReference type="GO" id="GO:0070492">
    <property type="term" value="F:oligosaccharide binding"/>
    <property type="evidence" value="ECO:0007669"/>
    <property type="project" value="TreeGrafter"/>
</dbReference>
<sequence>MVKVVNTVSDALSSMQKETGGLKARVKADLQRAPVRGARLKGCANGSRPRDCGDLYANGQREDGIYSVFPTHYPYGFQVYCDMTTDGGGWTVSHTVHTHTRTCTRTHARTHTHMHRHTHRQAQIHRQASL</sequence>
<dbReference type="Pfam" id="PF00147">
    <property type="entry name" value="Fibrinogen_C"/>
    <property type="match status" value="1"/>
</dbReference>
<dbReference type="GO" id="GO:0005615">
    <property type="term" value="C:extracellular space"/>
    <property type="evidence" value="ECO:0007669"/>
    <property type="project" value="TreeGrafter"/>
</dbReference>
<evidence type="ECO:0000259" key="6">
    <source>
        <dbReference type="PROSITE" id="PS51406"/>
    </source>
</evidence>